<dbReference type="PROSITE" id="PS50911">
    <property type="entry name" value="CHAP"/>
    <property type="match status" value="1"/>
</dbReference>
<dbReference type="AlphaFoldDB" id="A0A955LVT6"/>
<name>A0A955LVT6_UNCKA</name>
<comment type="caution">
    <text evidence="2">The sequence shown here is derived from an EMBL/GenBank/DDBJ whole genome shotgun (WGS) entry which is preliminary data.</text>
</comment>
<dbReference type="InterPro" id="IPR038765">
    <property type="entry name" value="Papain-like_cys_pep_sf"/>
</dbReference>
<dbReference type="Proteomes" id="UP000699691">
    <property type="component" value="Unassembled WGS sequence"/>
</dbReference>
<feature type="non-terminal residue" evidence="2">
    <location>
        <position position="369"/>
    </location>
</feature>
<evidence type="ECO:0000313" key="3">
    <source>
        <dbReference type="Proteomes" id="UP000699691"/>
    </source>
</evidence>
<gene>
    <name evidence="2" type="ORF">KC573_01335</name>
</gene>
<dbReference type="EMBL" id="JAGQKY010000039">
    <property type="protein sequence ID" value="MCA9397445.1"/>
    <property type="molecule type" value="Genomic_DNA"/>
</dbReference>
<dbReference type="InterPro" id="IPR007921">
    <property type="entry name" value="CHAP_dom"/>
</dbReference>
<evidence type="ECO:0000259" key="1">
    <source>
        <dbReference type="PROSITE" id="PS50911"/>
    </source>
</evidence>
<accession>A0A955LVT6</accession>
<dbReference type="Gene3D" id="3.90.1720.10">
    <property type="entry name" value="endopeptidase domain like (from Nostoc punctiforme)"/>
    <property type="match status" value="1"/>
</dbReference>
<organism evidence="2 3">
    <name type="scientific">candidate division WWE3 bacterium</name>
    <dbReference type="NCBI Taxonomy" id="2053526"/>
    <lineage>
        <taxon>Bacteria</taxon>
        <taxon>Katanobacteria</taxon>
    </lineage>
</organism>
<feature type="domain" description="Peptidase C51" evidence="1">
    <location>
        <begin position="14"/>
        <end position="143"/>
    </location>
</feature>
<proteinExistence type="predicted"/>
<evidence type="ECO:0000313" key="2">
    <source>
        <dbReference type="EMBL" id="MCA9397445.1"/>
    </source>
</evidence>
<sequence length="369" mass="40487">MSTKSLRRILKIFGGLAIILIALTINQTIAQTCTGDCWCTNHALAMRPDLDFINSDAKNWGVIAASNGYSVNASPTAGDIVVMQVTNPRVFDQRGHVAYVTSVNSNGSINISEQGYCYGAWTNRCAVHTETNLVVHVDDRFIHQPDTAMPELAHPRLESNVVFTPNPALDNGNDVTVTFSLGNHDDPNIPGGEPLRIDMIFVEMISPNGNAWNELGDDPQQEALLNKGDIWLFNYTEPLPSNEPGNWTVKGIAIKDMDGNWLAVDLNGHSFETLDVQQASPDRAKILAGRTNAVVDHNWTWIPFEKQLTGNNTNNRPILIAGICSENGPINSHIDIRDVMTSGFYARVEEGLTHDGIHNAEQVCYVAIS</sequence>
<protein>
    <submittedName>
        <fullName evidence="2">CHAP domain-containing protein</fullName>
    </submittedName>
</protein>
<dbReference type="Pfam" id="PF05257">
    <property type="entry name" value="CHAP"/>
    <property type="match status" value="1"/>
</dbReference>
<reference evidence="2" key="1">
    <citation type="submission" date="2020-04" db="EMBL/GenBank/DDBJ databases">
        <authorList>
            <person name="Zhang T."/>
        </authorList>
    </citation>
    <scope>NUCLEOTIDE SEQUENCE</scope>
    <source>
        <strain evidence="2">HKST-UBA02</strain>
    </source>
</reference>
<dbReference type="SUPFAM" id="SSF54001">
    <property type="entry name" value="Cysteine proteinases"/>
    <property type="match status" value="1"/>
</dbReference>
<reference evidence="2" key="2">
    <citation type="journal article" date="2021" name="Microbiome">
        <title>Successional dynamics and alternative stable states in a saline activated sludge microbial community over 9 years.</title>
        <authorList>
            <person name="Wang Y."/>
            <person name="Ye J."/>
            <person name="Ju F."/>
            <person name="Liu L."/>
            <person name="Boyd J.A."/>
            <person name="Deng Y."/>
            <person name="Parks D.H."/>
            <person name="Jiang X."/>
            <person name="Yin X."/>
            <person name="Woodcroft B.J."/>
            <person name="Tyson G.W."/>
            <person name="Hugenholtz P."/>
            <person name="Polz M.F."/>
            <person name="Zhang T."/>
        </authorList>
    </citation>
    <scope>NUCLEOTIDE SEQUENCE</scope>
    <source>
        <strain evidence="2">HKST-UBA02</strain>
    </source>
</reference>